<name>B4D2M5_9BACT</name>
<accession>B4D2M5</accession>
<dbReference type="Proteomes" id="UP000005824">
    <property type="component" value="Unassembled WGS sequence"/>
</dbReference>
<dbReference type="InParanoid" id="B4D2M5"/>
<keyword evidence="2" id="KW-0812">Transmembrane</keyword>
<dbReference type="PANTHER" id="PTHR34980">
    <property type="entry name" value="INNER MEMBRANE PROTEIN-RELATED-RELATED"/>
    <property type="match status" value="1"/>
</dbReference>
<dbReference type="STRING" id="497964.CfE428DRAFT_3150"/>
<dbReference type="InterPro" id="IPR008523">
    <property type="entry name" value="DUF805"/>
</dbReference>
<keyword evidence="2" id="KW-0472">Membrane</keyword>
<sequence precursor="true">MNPIDFLSFKGRTRRKHFAFALLIVIALLFAINTAWQMTHIKAIILSRYLVTAALIPSCVRRIHDIGLSGWFAIAAFIMPLFFIPLLVLPGFPEANKYGASPKPGLPDDGLGDSDGDAINRRDTIQRIE</sequence>
<protein>
    <recommendedName>
        <fullName evidence="5">DUF805 domain-containing protein</fullName>
    </recommendedName>
</protein>
<feature type="transmembrane region" description="Helical" evidence="2">
    <location>
        <begin position="42"/>
        <end position="60"/>
    </location>
</feature>
<dbReference type="EMBL" id="ABVL01000008">
    <property type="protein sequence ID" value="EDY19465.1"/>
    <property type="molecule type" value="Genomic_DNA"/>
</dbReference>
<keyword evidence="2" id="KW-1133">Transmembrane helix</keyword>
<dbReference type="Pfam" id="PF05656">
    <property type="entry name" value="DUF805"/>
    <property type="match status" value="1"/>
</dbReference>
<comment type="caution">
    <text evidence="3">The sequence shown here is derived from an EMBL/GenBank/DDBJ whole genome shotgun (WGS) entry which is preliminary data.</text>
</comment>
<feature type="compositionally biased region" description="Basic and acidic residues" evidence="1">
    <location>
        <begin position="118"/>
        <end position="129"/>
    </location>
</feature>
<dbReference type="FunCoup" id="B4D2M5">
    <property type="interactions" value="20"/>
</dbReference>
<evidence type="ECO:0000256" key="2">
    <source>
        <dbReference type="SAM" id="Phobius"/>
    </source>
</evidence>
<reference evidence="3 4" key="1">
    <citation type="journal article" date="2011" name="J. Bacteriol.">
        <title>Genome sequence of Chthoniobacter flavus Ellin428, an aerobic heterotrophic soil bacterium.</title>
        <authorList>
            <person name="Kant R."/>
            <person name="van Passel M.W."/>
            <person name="Palva A."/>
            <person name="Lucas S."/>
            <person name="Lapidus A."/>
            <person name="Glavina Del Rio T."/>
            <person name="Dalin E."/>
            <person name="Tice H."/>
            <person name="Bruce D."/>
            <person name="Goodwin L."/>
            <person name="Pitluck S."/>
            <person name="Larimer F.W."/>
            <person name="Land M.L."/>
            <person name="Hauser L."/>
            <person name="Sangwan P."/>
            <person name="de Vos W.M."/>
            <person name="Janssen P.H."/>
            <person name="Smidt H."/>
        </authorList>
    </citation>
    <scope>NUCLEOTIDE SEQUENCE [LARGE SCALE GENOMIC DNA]</scope>
    <source>
        <strain evidence="3 4">Ellin428</strain>
    </source>
</reference>
<keyword evidence="4" id="KW-1185">Reference proteome</keyword>
<dbReference type="RefSeq" id="WP_006980475.1">
    <property type="nucleotide sequence ID" value="NZ_ABVL01000008.1"/>
</dbReference>
<feature type="region of interest" description="Disordered" evidence="1">
    <location>
        <begin position="100"/>
        <end position="129"/>
    </location>
</feature>
<feature type="transmembrane region" description="Helical" evidence="2">
    <location>
        <begin position="18"/>
        <end position="36"/>
    </location>
</feature>
<evidence type="ECO:0008006" key="5">
    <source>
        <dbReference type="Google" id="ProtNLM"/>
    </source>
</evidence>
<organism evidence="3 4">
    <name type="scientific">Chthoniobacter flavus Ellin428</name>
    <dbReference type="NCBI Taxonomy" id="497964"/>
    <lineage>
        <taxon>Bacteria</taxon>
        <taxon>Pseudomonadati</taxon>
        <taxon>Verrucomicrobiota</taxon>
        <taxon>Spartobacteria</taxon>
        <taxon>Chthoniobacterales</taxon>
        <taxon>Chthoniobacteraceae</taxon>
        <taxon>Chthoniobacter</taxon>
    </lineage>
</organism>
<evidence type="ECO:0000313" key="3">
    <source>
        <dbReference type="EMBL" id="EDY19465.1"/>
    </source>
</evidence>
<evidence type="ECO:0000256" key="1">
    <source>
        <dbReference type="SAM" id="MobiDB-lite"/>
    </source>
</evidence>
<dbReference type="PANTHER" id="PTHR34980:SF2">
    <property type="entry name" value="INNER MEMBRANE PROTEIN YHAH-RELATED"/>
    <property type="match status" value="1"/>
</dbReference>
<dbReference type="AlphaFoldDB" id="B4D2M5"/>
<feature type="transmembrane region" description="Helical" evidence="2">
    <location>
        <begin position="72"/>
        <end position="92"/>
    </location>
</feature>
<gene>
    <name evidence="3" type="ORF">CfE428DRAFT_3150</name>
</gene>
<dbReference type="GO" id="GO:0005886">
    <property type="term" value="C:plasma membrane"/>
    <property type="evidence" value="ECO:0007669"/>
    <property type="project" value="TreeGrafter"/>
</dbReference>
<proteinExistence type="predicted"/>
<evidence type="ECO:0000313" key="4">
    <source>
        <dbReference type="Proteomes" id="UP000005824"/>
    </source>
</evidence>